<protein>
    <submittedName>
        <fullName evidence="2">Uncharacterized protein</fullName>
    </submittedName>
</protein>
<accession>W9CMM5</accession>
<sequence length="207" mass="24366">MAFFLHNPHLRNLYQDIQPPLNNLNPFYSSLSDAELTTLKESHIDIELEADIRKWAQRRANIFWDKIITDNSAKNQNQITRVTEAANREYERRREIWILMRIPLEYLERVLDWPYCFDDAGADAEDLCKIITLYDGDIEFDNDDDIGPDDLFTSPREKSRYEAIHCEMKRLYEHRREGKPYTSASLSSPPPPPPPPVQDRKSPKEMV</sequence>
<evidence type="ECO:0000313" key="2">
    <source>
        <dbReference type="EMBL" id="ESZ97273.1"/>
    </source>
</evidence>
<evidence type="ECO:0000313" key="3">
    <source>
        <dbReference type="Proteomes" id="UP000019487"/>
    </source>
</evidence>
<feature type="compositionally biased region" description="Basic and acidic residues" evidence="1">
    <location>
        <begin position="198"/>
        <end position="207"/>
    </location>
</feature>
<proteinExistence type="predicted"/>
<gene>
    <name evidence="2" type="ORF">SBOR_2347</name>
</gene>
<dbReference type="Proteomes" id="UP000019487">
    <property type="component" value="Unassembled WGS sequence"/>
</dbReference>
<comment type="caution">
    <text evidence="2">The sequence shown here is derived from an EMBL/GenBank/DDBJ whole genome shotgun (WGS) entry which is preliminary data.</text>
</comment>
<dbReference type="OrthoDB" id="10570363at2759"/>
<evidence type="ECO:0000256" key="1">
    <source>
        <dbReference type="SAM" id="MobiDB-lite"/>
    </source>
</evidence>
<organism evidence="2 3">
    <name type="scientific">Sclerotinia borealis (strain F-4128)</name>
    <dbReference type="NCBI Taxonomy" id="1432307"/>
    <lineage>
        <taxon>Eukaryota</taxon>
        <taxon>Fungi</taxon>
        <taxon>Dikarya</taxon>
        <taxon>Ascomycota</taxon>
        <taxon>Pezizomycotina</taxon>
        <taxon>Leotiomycetes</taxon>
        <taxon>Helotiales</taxon>
        <taxon>Sclerotiniaceae</taxon>
        <taxon>Sclerotinia</taxon>
    </lineage>
</organism>
<dbReference type="AlphaFoldDB" id="W9CMM5"/>
<keyword evidence="3" id="KW-1185">Reference proteome</keyword>
<feature type="compositionally biased region" description="Pro residues" evidence="1">
    <location>
        <begin position="188"/>
        <end position="197"/>
    </location>
</feature>
<dbReference type="HOGENOM" id="CLU_1327069_0_0_1"/>
<dbReference type="EMBL" id="AYSA01000094">
    <property type="protein sequence ID" value="ESZ97273.1"/>
    <property type="molecule type" value="Genomic_DNA"/>
</dbReference>
<feature type="region of interest" description="Disordered" evidence="1">
    <location>
        <begin position="175"/>
        <end position="207"/>
    </location>
</feature>
<reference evidence="2 3" key="1">
    <citation type="journal article" date="2014" name="Genome Announc.">
        <title>Draft genome sequence of Sclerotinia borealis, a psychrophilic plant pathogenic fungus.</title>
        <authorList>
            <person name="Mardanov A.V."/>
            <person name="Beletsky A.V."/>
            <person name="Kadnikov V.V."/>
            <person name="Ignatov A.N."/>
            <person name="Ravin N.V."/>
        </authorList>
    </citation>
    <scope>NUCLEOTIDE SEQUENCE [LARGE SCALE GENOMIC DNA]</scope>
    <source>
        <strain evidence="3">F-4157</strain>
    </source>
</reference>
<name>W9CMM5_SCLBF</name>